<dbReference type="RefSeq" id="WP_212231896.1">
    <property type="nucleotide sequence ID" value="NZ_JAGUCN010000043.1"/>
</dbReference>
<evidence type="ECO:0000313" key="2">
    <source>
        <dbReference type="EMBL" id="MBS2213968.1"/>
    </source>
</evidence>
<keyword evidence="1" id="KW-0812">Transmembrane</keyword>
<keyword evidence="1" id="KW-0472">Membrane</keyword>
<proteinExistence type="predicted"/>
<dbReference type="EMBL" id="JAGUCN010000043">
    <property type="protein sequence ID" value="MBS2213968.1"/>
    <property type="molecule type" value="Genomic_DNA"/>
</dbReference>
<evidence type="ECO:0000313" key="3">
    <source>
        <dbReference type="Proteomes" id="UP000721861"/>
    </source>
</evidence>
<evidence type="ECO:0000256" key="1">
    <source>
        <dbReference type="SAM" id="Phobius"/>
    </source>
</evidence>
<keyword evidence="3" id="KW-1185">Reference proteome</keyword>
<keyword evidence="1" id="KW-1133">Transmembrane helix</keyword>
<comment type="caution">
    <text evidence="2">The sequence shown here is derived from an EMBL/GenBank/DDBJ whole genome shotgun (WGS) entry which is preliminary data.</text>
</comment>
<organism evidence="2 3">
    <name type="scientific">Carboxylicivirga mesophila</name>
    <dbReference type="NCBI Taxonomy" id="1166478"/>
    <lineage>
        <taxon>Bacteria</taxon>
        <taxon>Pseudomonadati</taxon>
        <taxon>Bacteroidota</taxon>
        <taxon>Bacteroidia</taxon>
        <taxon>Marinilabiliales</taxon>
        <taxon>Marinilabiliaceae</taxon>
        <taxon>Carboxylicivirga</taxon>
    </lineage>
</organism>
<dbReference type="Proteomes" id="UP000721861">
    <property type="component" value="Unassembled WGS sequence"/>
</dbReference>
<evidence type="ECO:0008006" key="4">
    <source>
        <dbReference type="Google" id="ProtNLM"/>
    </source>
</evidence>
<name>A0ABS5KIB6_9BACT</name>
<feature type="transmembrane region" description="Helical" evidence="1">
    <location>
        <begin position="7"/>
        <end position="29"/>
    </location>
</feature>
<feature type="transmembrane region" description="Helical" evidence="1">
    <location>
        <begin position="74"/>
        <end position="99"/>
    </location>
</feature>
<feature type="transmembrane region" description="Helical" evidence="1">
    <location>
        <begin position="35"/>
        <end position="54"/>
    </location>
</feature>
<reference evidence="2 3" key="1">
    <citation type="journal article" date="2014" name="Int. J. Syst. Evol. Microbiol.">
        <title>Carboxylicivirga gen. nov. in the family Marinilabiliaceae with two novel species, Carboxylicivirga mesophila sp. nov. and Carboxylicivirga taeanensis sp. nov., and reclassification of Cytophaga fermentans as Saccharicrinis fermentans gen. nov., comb. nov.</title>
        <authorList>
            <person name="Yang S.H."/>
            <person name="Seo H.S."/>
            <person name="Woo J.H."/>
            <person name="Oh H.M."/>
            <person name="Jang H."/>
            <person name="Lee J.H."/>
            <person name="Kim S.J."/>
            <person name="Kwon K.K."/>
        </authorList>
    </citation>
    <scope>NUCLEOTIDE SEQUENCE [LARGE SCALE GENOMIC DNA]</scope>
    <source>
        <strain evidence="2 3">JCM 18290</strain>
    </source>
</reference>
<sequence>MKKIFFFMAALGLVLGLMVHVISLLGIYIGDTVPYVWALHAGVFVVWLPAILTLKKHPELQQKGFKSNMTPKQFYGILFKGTPPAVVAISAFFFAYMAINFILFMQASMAGMPDIIDGKYVLHNHGEIIRELTEAEYFKMEANTIRGFSGHWMAFYAVAMGILWPGKESEGVRAEAQGKA</sequence>
<accession>A0ABS5KIB6</accession>
<gene>
    <name evidence="2" type="ORF">KEM09_21345</name>
</gene>
<protein>
    <recommendedName>
        <fullName evidence="4">DUF4199 domain-containing protein</fullName>
    </recommendedName>
</protein>